<dbReference type="Proteomes" id="UP001152622">
    <property type="component" value="Chromosome 1"/>
</dbReference>
<dbReference type="InterPro" id="IPR052303">
    <property type="entry name" value="CEFIP"/>
</dbReference>
<feature type="compositionally biased region" description="Polar residues" evidence="1">
    <location>
        <begin position="354"/>
        <end position="368"/>
    </location>
</feature>
<feature type="compositionally biased region" description="Basic and acidic residues" evidence="1">
    <location>
        <begin position="530"/>
        <end position="561"/>
    </location>
</feature>
<organism evidence="3 4">
    <name type="scientific">Synaphobranchus kaupii</name>
    <name type="common">Kaup's arrowtooth eel</name>
    <dbReference type="NCBI Taxonomy" id="118154"/>
    <lineage>
        <taxon>Eukaryota</taxon>
        <taxon>Metazoa</taxon>
        <taxon>Chordata</taxon>
        <taxon>Craniata</taxon>
        <taxon>Vertebrata</taxon>
        <taxon>Euteleostomi</taxon>
        <taxon>Actinopterygii</taxon>
        <taxon>Neopterygii</taxon>
        <taxon>Teleostei</taxon>
        <taxon>Anguilliformes</taxon>
        <taxon>Synaphobranchidae</taxon>
        <taxon>Synaphobranchus</taxon>
    </lineage>
</organism>
<feature type="region of interest" description="Disordered" evidence="1">
    <location>
        <begin position="525"/>
        <end position="561"/>
    </location>
</feature>
<accession>A0A9Q1GDB0</accession>
<feature type="compositionally biased region" description="Basic and acidic residues" evidence="1">
    <location>
        <begin position="370"/>
        <end position="382"/>
    </location>
</feature>
<protein>
    <recommendedName>
        <fullName evidence="2">DUF4585 domain-containing protein</fullName>
    </recommendedName>
</protein>
<dbReference type="AlphaFoldDB" id="A0A9Q1GDB0"/>
<dbReference type="OrthoDB" id="8945866at2759"/>
<reference evidence="3" key="1">
    <citation type="journal article" date="2023" name="Science">
        <title>Genome structures resolve the early diversification of teleost fishes.</title>
        <authorList>
            <person name="Parey E."/>
            <person name="Louis A."/>
            <person name="Montfort J."/>
            <person name="Bouchez O."/>
            <person name="Roques C."/>
            <person name="Iampietro C."/>
            <person name="Lluch J."/>
            <person name="Castinel A."/>
            <person name="Donnadieu C."/>
            <person name="Desvignes T."/>
            <person name="Floi Bucao C."/>
            <person name="Jouanno E."/>
            <person name="Wen M."/>
            <person name="Mejri S."/>
            <person name="Dirks R."/>
            <person name="Jansen H."/>
            <person name="Henkel C."/>
            <person name="Chen W.J."/>
            <person name="Zahm M."/>
            <person name="Cabau C."/>
            <person name="Klopp C."/>
            <person name="Thompson A.W."/>
            <person name="Robinson-Rechavi M."/>
            <person name="Braasch I."/>
            <person name="Lecointre G."/>
            <person name="Bobe J."/>
            <person name="Postlethwait J.H."/>
            <person name="Berthelot C."/>
            <person name="Roest Crollius H."/>
            <person name="Guiguen Y."/>
        </authorList>
    </citation>
    <scope>NUCLEOTIDE SEQUENCE</scope>
    <source>
        <strain evidence="3">WJC10195</strain>
    </source>
</reference>
<feature type="compositionally biased region" description="Basic and acidic residues" evidence="1">
    <location>
        <begin position="118"/>
        <end position="132"/>
    </location>
</feature>
<evidence type="ECO:0000313" key="4">
    <source>
        <dbReference type="Proteomes" id="UP001152622"/>
    </source>
</evidence>
<evidence type="ECO:0000256" key="1">
    <source>
        <dbReference type="SAM" id="MobiDB-lite"/>
    </source>
</evidence>
<proteinExistence type="predicted"/>
<feature type="region of interest" description="Disordered" evidence="1">
    <location>
        <begin position="93"/>
        <end position="149"/>
    </location>
</feature>
<dbReference type="PANTHER" id="PTHR33775">
    <property type="entry name" value="CARDIAC-ENRICHED FHL2-INTERACTING PROTEIN-RELATED"/>
    <property type="match status" value="1"/>
</dbReference>
<evidence type="ECO:0000313" key="3">
    <source>
        <dbReference type="EMBL" id="KAJ8382085.1"/>
    </source>
</evidence>
<dbReference type="InterPro" id="IPR027838">
    <property type="entry name" value="DUF4585"/>
</dbReference>
<name>A0A9Q1GDB0_SYNKA</name>
<dbReference type="Pfam" id="PF15232">
    <property type="entry name" value="DUF4585"/>
    <property type="match status" value="1"/>
</dbReference>
<evidence type="ECO:0000259" key="2">
    <source>
        <dbReference type="Pfam" id="PF15232"/>
    </source>
</evidence>
<dbReference type="EMBL" id="JAINUF010000001">
    <property type="protein sequence ID" value="KAJ8382085.1"/>
    <property type="molecule type" value="Genomic_DNA"/>
</dbReference>
<feature type="domain" description="DUF4585" evidence="2">
    <location>
        <begin position="434"/>
        <end position="500"/>
    </location>
</feature>
<feature type="compositionally biased region" description="Polar residues" evidence="1">
    <location>
        <begin position="135"/>
        <end position="149"/>
    </location>
</feature>
<comment type="caution">
    <text evidence="3">The sequence shown here is derived from an EMBL/GenBank/DDBJ whole genome shotgun (WGS) entry which is preliminary data.</text>
</comment>
<gene>
    <name evidence="3" type="ORF">SKAU_G00028630</name>
</gene>
<dbReference type="PANTHER" id="PTHR33775:SF4">
    <property type="entry name" value="CHROMOSOME 4 OPEN READING FRAME 54"/>
    <property type="match status" value="1"/>
</dbReference>
<feature type="compositionally biased region" description="Polar residues" evidence="1">
    <location>
        <begin position="95"/>
        <end position="109"/>
    </location>
</feature>
<feature type="region of interest" description="Disordered" evidence="1">
    <location>
        <begin position="354"/>
        <end position="402"/>
    </location>
</feature>
<sequence length="603" mass="66439">MYLSREMETEADASMEFSDHCVPSTVEDESHYITTHEIQLSELDHDVDYDTGLGSRWDLKDGNLNVVYSFDDFASFDSDEAIEGKQVLEDRNSARVKSNQVQSNNTNRRATSRAAVSSKHENDLCDSDKCASSDEGLSNNQKGRGNSAGQIHLSIKTTSRAINEPSNIQEKENIRYHAKHEGDMSRYVFRDAKAEKICDSAKCFIAAPCRLHFGRKLKGKDVNEYSSGASSAVSELDDADKEVRNLTARAFRSLACPYFDAINFSTSSESSASEHGLGINRWSTFVDLKYGNMTQGRDKNLVTHKSATSTFEIAKNAEGKDSENYLTIPVKAHAMEAKPGISSSQERTAVYTFTATSGTPQTTRSASHPSRGDARRQEDHKPSPKRSSIVMETRSPDSPTATIYHHPLQMAMPGAQPHVICFSSSVAQQPPVDPFQQMQRKMLLDPTTGHYYLVDTPVQPATKRLFDPETGQYVDVPMPQQPMAPVPMPITPLALNPGAYGPTYMIYPGFLPTPTVLPTRTMQSQLSMHSEVDSGDKAPPHDGDAGGGDLHGEPLLHPHREVPAGNARVPAHHHQGAPGLLRQKACYQHHVTARSKDHCPSFL</sequence>
<keyword evidence="4" id="KW-1185">Reference proteome</keyword>